<protein>
    <submittedName>
        <fullName evidence="2">Uncharacterized protein</fullName>
    </submittedName>
</protein>
<feature type="region of interest" description="Disordered" evidence="1">
    <location>
        <begin position="19"/>
        <end position="61"/>
    </location>
</feature>
<dbReference type="Proteomes" id="UP000676336">
    <property type="component" value="Unassembled WGS sequence"/>
</dbReference>
<gene>
    <name evidence="2" type="ORF">SMN809_LOCUS37703</name>
</gene>
<name>A0A8S2YJS7_9BILA</name>
<dbReference type="AlphaFoldDB" id="A0A8S2YJS7"/>
<accession>A0A8S2YJS7</accession>
<comment type="caution">
    <text evidence="2">The sequence shown here is derived from an EMBL/GenBank/DDBJ whole genome shotgun (WGS) entry which is preliminary data.</text>
</comment>
<sequence length="61" mass="6540">SKPTNIDDEDYYYDNTVRSESGALTHQQTQRIAPSLSLSSSSSFISAHTSSPSGISSTSNK</sequence>
<evidence type="ECO:0000313" key="3">
    <source>
        <dbReference type="Proteomes" id="UP000676336"/>
    </source>
</evidence>
<feature type="non-terminal residue" evidence="2">
    <location>
        <position position="61"/>
    </location>
</feature>
<evidence type="ECO:0000256" key="1">
    <source>
        <dbReference type="SAM" id="MobiDB-lite"/>
    </source>
</evidence>
<evidence type="ECO:0000313" key="2">
    <source>
        <dbReference type="EMBL" id="CAF4567208.1"/>
    </source>
</evidence>
<feature type="non-terminal residue" evidence="2">
    <location>
        <position position="1"/>
    </location>
</feature>
<feature type="compositionally biased region" description="Polar residues" evidence="1">
    <location>
        <begin position="19"/>
        <end position="31"/>
    </location>
</feature>
<feature type="compositionally biased region" description="Low complexity" evidence="1">
    <location>
        <begin position="32"/>
        <end position="61"/>
    </location>
</feature>
<organism evidence="2 3">
    <name type="scientific">Rotaria magnacalcarata</name>
    <dbReference type="NCBI Taxonomy" id="392030"/>
    <lineage>
        <taxon>Eukaryota</taxon>
        <taxon>Metazoa</taxon>
        <taxon>Spiralia</taxon>
        <taxon>Gnathifera</taxon>
        <taxon>Rotifera</taxon>
        <taxon>Eurotatoria</taxon>
        <taxon>Bdelloidea</taxon>
        <taxon>Philodinida</taxon>
        <taxon>Philodinidae</taxon>
        <taxon>Rotaria</taxon>
    </lineage>
</organism>
<reference evidence="2" key="1">
    <citation type="submission" date="2021-02" db="EMBL/GenBank/DDBJ databases">
        <authorList>
            <person name="Nowell W R."/>
        </authorList>
    </citation>
    <scope>NUCLEOTIDE SEQUENCE</scope>
</reference>
<proteinExistence type="predicted"/>
<dbReference type="EMBL" id="CAJOBI010096428">
    <property type="protein sequence ID" value="CAF4567208.1"/>
    <property type="molecule type" value="Genomic_DNA"/>
</dbReference>